<comment type="subcellular location">
    <subcellularLocation>
        <location evidence="1">Cell membrane</location>
    </subcellularLocation>
</comment>
<keyword evidence="4" id="KW-1133">Transmembrane helix</keyword>
<keyword evidence="6" id="KW-0807">Transducer</keyword>
<evidence type="ECO:0000313" key="8">
    <source>
        <dbReference type="EMBL" id="MCO5401767.1"/>
    </source>
</evidence>
<evidence type="ECO:0000256" key="1">
    <source>
        <dbReference type="ARBA" id="ARBA00004236"/>
    </source>
</evidence>
<comment type="caution">
    <text evidence="8">The sequence shown here is derived from an EMBL/GenBank/DDBJ whole genome shotgun (WGS) entry which is preliminary data.</text>
</comment>
<protein>
    <submittedName>
        <fullName evidence="8">Tar ligand binding domain-containing protein</fullName>
    </submittedName>
</protein>
<accession>A0ABT1ATF2</accession>
<evidence type="ECO:0000256" key="4">
    <source>
        <dbReference type="ARBA" id="ARBA00022989"/>
    </source>
</evidence>
<reference evidence="8" key="1">
    <citation type="submission" date="2022-06" db="EMBL/GenBank/DDBJ databases">
        <authorList>
            <person name="Lu C.-H."/>
        </authorList>
    </citation>
    <scope>NUCLEOTIDE SEQUENCE</scope>
    <source>
        <strain evidence="8">21MJYT02-11</strain>
    </source>
</reference>
<keyword evidence="5" id="KW-0472">Membrane</keyword>
<evidence type="ECO:0000256" key="3">
    <source>
        <dbReference type="ARBA" id="ARBA00022692"/>
    </source>
</evidence>
<dbReference type="Proteomes" id="UP001162811">
    <property type="component" value="Unassembled WGS sequence"/>
</dbReference>
<name>A0ABT1ATF2_9RALS</name>
<evidence type="ECO:0000256" key="6">
    <source>
        <dbReference type="ARBA" id="ARBA00023224"/>
    </source>
</evidence>
<evidence type="ECO:0000313" key="9">
    <source>
        <dbReference type="Proteomes" id="UP001162811"/>
    </source>
</evidence>
<evidence type="ECO:0000259" key="7">
    <source>
        <dbReference type="Pfam" id="PF02203"/>
    </source>
</evidence>
<keyword evidence="3" id="KW-0812">Transmembrane</keyword>
<dbReference type="EMBL" id="JAMXHT010000028">
    <property type="protein sequence ID" value="MCO5401767.1"/>
    <property type="molecule type" value="Genomic_DNA"/>
</dbReference>
<evidence type="ECO:0000256" key="2">
    <source>
        <dbReference type="ARBA" id="ARBA00022475"/>
    </source>
</evidence>
<keyword evidence="2" id="KW-1003">Cell membrane</keyword>
<dbReference type="Pfam" id="PF02203">
    <property type="entry name" value="TarH"/>
    <property type="match status" value="1"/>
</dbReference>
<feature type="domain" description="Chemotaxis methyl-accepting receptor Tar-related ligand-binding" evidence="7">
    <location>
        <begin position="2"/>
        <end position="134"/>
    </location>
</feature>
<proteinExistence type="predicted"/>
<gene>
    <name evidence="8" type="ORF">NG900_26535</name>
</gene>
<organism evidence="8 9">
    <name type="scientific">Ralstonia soli</name>
    <dbReference type="NCBI Taxonomy" id="2953896"/>
    <lineage>
        <taxon>Bacteria</taxon>
        <taxon>Pseudomonadati</taxon>
        <taxon>Pseudomonadota</taxon>
        <taxon>Betaproteobacteria</taxon>
        <taxon>Burkholderiales</taxon>
        <taxon>Burkholderiaceae</taxon>
        <taxon>Ralstonia</taxon>
    </lineage>
</organism>
<keyword evidence="9" id="KW-1185">Reference proteome</keyword>
<reference evidence="8" key="2">
    <citation type="journal article" date="2023" name="Front. Microbiol.">
        <title>Ralstonia chuxiongensis sp. nov., Ralstonia mojiangensis sp. nov., and Ralstonia soli sp. nov., isolated from tobacco fields, are three novel species in the family Burkholderiaceae.</title>
        <authorList>
            <person name="Lu C.H."/>
            <person name="Zhang Y.Y."/>
            <person name="Jiang N."/>
            <person name="Chen W."/>
            <person name="Shao X."/>
            <person name="Zhao Z.M."/>
            <person name="Lu W.L."/>
            <person name="Hu X."/>
            <person name="Xi Y.X."/>
            <person name="Zou S.Y."/>
            <person name="Wei Q.J."/>
            <person name="Lin Z.L."/>
            <person name="Gong L."/>
            <person name="Gai X.T."/>
            <person name="Zhang L.Q."/>
            <person name="Li J.Y."/>
            <person name="Jin Y."/>
            <person name="Xia Z.Y."/>
        </authorList>
    </citation>
    <scope>NUCLEOTIDE SEQUENCE</scope>
    <source>
        <strain evidence="8">21MJYT02-11</strain>
    </source>
</reference>
<dbReference type="InterPro" id="IPR003122">
    <property type="entry name" value="Tar_rcpt_lig-bd"/>
</dbReference>
<evidence type="ECO:0000256" key="5">
    <source>
        <dbReference type="ARBA" id="ARBA00023136"/>
    </source>
</evidence>
<sequence>MSIIALLVCGMLGLGTYLLIELGRASDYAAAIYQKDLRNASTIAEIDSLLMRADLTVLRMFAIGDPESIAQWKKDNEQRFAAVEKSLDSLGANAGVTQSAAITNLRNAFHSLQAGMRHQVERIEAGDIEGGTEVNRVEVKAQSDNRSLGRVHGPSIVRARPAHAGRLLLFQGPDEQHVGAVARAIPCVIRETLVLEFAC</sequence>